<evidence type="ECO:0000313" key="6">
    <source>
        <dbReference type="EMBL" id="TPP67161.1"/>
    </source>
</evidence>
<feature type="compositionally biased region" description="Polar residues" evidence="4">
    <location>
        <begin position="192"/>
        <end position="201"/>
    </location>
</feature>
<comment type="similarity">
    <text evidence="1">Belongs to the AAA ATPase family.</text>
</comment>
<dbReference type="InterPro" id="IPR003593">
    <property type="entry name" value="AAA+_ATPase"/>
</dbReference>
<dbReference type="Proteomes" id="UP000316759">
    <property type="component" value="Unassembled WGS sequence"/>
</dbReference>
<name>A0A504Z410_FASGI</name>
<feature type="domain" description="AAA+ ATPase" evidence="5">
    <location>
        <begin position="361"/>
        <end position="494"/>
    </location>
</feature>
<feature type="region of interest" description="Disordered" evidence="4">
    <location>
        <begin position="254"/>
        <end position="284"/>
    </location>
</feature>
<dbReference type="Pfam" id="PF09336">
    <property type="entry name" value="Vps4_C"/>
    <property type="match status" value="1"/>
</dbReference>
<keyword evidence="2" id="KW-0547">Nucleotide-binding</keyword>
<comment type="caution">
    <text evidence="6">The sequence shown here is derived from an EMBL/GenBank/DDBJ whole genome shotgun (WGS) entry which is preliminary data.</text>
</comment>
<dbReference type="Gene3D" id="3.40.50.300">
    <property type="entry name" value="P-loop containing nucleotide triphosphate hydrolases"/>
    <property type="match status" value="1"/>
</dbReference>
<dbReference type="OrthoDB" id="10251136at2759"/>
<dbReference type="GO" id="GO:0016887">
    <property type="term" value="F:ATP hydrolysis activity"/>
    <property type="evidence" value="ECO:0007669"/>
    <property type="project" value="InterPro"/>
</dbReference>
<dbReference type="FunFam" id="3.40.50.300:FF:000093">
    <property type="entry name" value="Fidgetin-like 1"/>
    <property type="match status" value="1"/>
</dbReference>
<feature type="region of interest" description="Disordered" evidence="4">
    <location>
        <begin position="190"/>
        <end position="220"/>
    </location>
</feature>
<dbReference type="InterPro" id="IPR050304">
    <property type="entry name" value="MT-severing_AAA_ATPase"/>
</dbReference>
<protein>
    <submittedName>
        <fullName evidence="6">Fidgetin protein 1</fullName>
    </submittedName>
</protein>
<evidence type="ECO:0000256" key="4">
    <source>
        <dbReference type="SAM" id="MobiDB-lite"/>
    </source>
</evidence>
<dbReference type="GO" id="GO:0008568">
    <property type="term" value="F:microtubule severing ATPase activity"/>
    <property type="evidence" value="ECO:0007669"/>
    <property type="project" value="TreeGrafter"/>
</dbReference>
<dbReference type="PANTHER" id="PTHR23074:SF17">
    <property type="entry name" value="FIDGETIN-LIKE PROTEIN 1"/>
    <property type="match status" value="1"/>
</dbReference>
<organism evidence="6 7">
    <name type="scientific">Fasciola gigantica</name>
    <name type="common">Giant liver fluke</name>
    <dbReference type="NCBI Taxonomy" id="46835"/>
    <lineage>
        <taxon>Eukaryota</taxon>
        <taxon>Metazoa</taxon>
        <taxon>Spiralia</taxon>
        <taxon>Lophotrochozoa</taxon>
        <taxon>Platyhelminthes</taxon>
        <taxon>Trematoda</taxon>
        <taxon>Digenea</taxon>
        <taxon>Plagiorchiida</taxon>
        <taxon>Echinostomata</taxon>
        <taxon>Echinostomatoidea</taxon>
        <taxon>Fasciolidae</taxon>
        <taxon>Fasciola</taxon>
    </lineage>
</organism>
<evidence type="ECO:0000256" key="2">
    <source>
        <dbReference type="ARBA" id="ARBA00022741"/>
    </source>
</evidence>
<dbReference type="InterPro" id="IPR015415">
    <property type="entry name" value="Spast_Vps4_C"/>
</dbReference>
<evidence type="ECO:0000256" key="1">
    <source>
        <dbReference type="ARBA" id="ARBA00006914"/>
    </source>
</evidence>
<proteinExistence type="inferred from homology"/>
<dbReference type="Pfam" id="PF00004">
    <property type="entry name" value="AAA"/>
    <property type="match status" value="1"/>
</dbReference>
<dbReference type="FunFam" id="1.10.8.60:FF:000022">
    <property type="entry name" value="Fidgetin like 1"/>
    <property type="match status" value="1"/>
</dbReference>
<feature type="compositionally biased region" description="Basic and acidic residues" evidence="4">
    <location>
        <begin position="206"/>
        <end position="218"/>
    </location>
</feature>
<accession>A0A504Z410</accession>
<dbReference type="SMART" id="SM00382">
    <property type="entry name" value="AAA"/>
    <property type="match status" value="1"/>
</dbReference>
<dbReference type="SUPFAM" id="SSF52540">
    <property type="entry name" value="P-loop containing nucleoside triphosphate hydrolases"/>
    <property type="match status" value="1"/>
</dbReference>
<dbReference type="InterPro" id="IPR027417">
    <property type="entry name" value="P-loop_NTPase"/>
</dbReference>
<dbReference type="STRING" id="46835.A0A504Z410"/>
<evidence type="ECO:0000256" key="3">
    <source>
        <dbReference type="ARBA" id="ARBA00022840"/>
    </source>
</evidence>
<reference evidence="6 7" key="1">
    <citation type="submission" date="2019-04" db="EMBL/GenBank/DDBJ databases">
        <title>Annotation for the trematode Fasciola gigantica.</title>
        <authorList>
            <person name="Choi Y.-J."/>
        </authorList>
    </citation>
    <scope>NUCLEOTIDE SEQUENCE [LARGE SCALE GENOMIC DNA]</scope>
    <source>
        <strain evidence="6">Uganda_cow_1</strain>
    </source>
</reference>
<dbReference type="InterPro" id="IPR003959">
    <property type="entry name" value="ATPase_AAA_core"/>
</dbReference>
<dbReference type="EMBL" id="SUNJ01001003">
    <property type="protein sequence ID" value="TPP67161.1"/>
    <property type="molecule type" value="Genomic_DNA"/>
</dbReference>
<sequence>MLPDGAIIDVNNRINRSPSVMDKAVAIRKMLLSLDLNVEYAPFPRIAVSLFSRSDSLTQHQLLTDYARLVDDMKGINNYAEAALTLASGCKSDSNRWRSAFEADDIIRKLQSARLSAKPEKYSELPVNSVDSSCVSRWLLSSLRPGPSETEQVSQSGIAAAANTPKESGHLSVLTFTQKRPLLASWGEVASYPTSRPSQHNPVKKTHTEEDDKPDHSRSPFRTAANVLYQNNQSKQAKCALGNIGPVNNVRRTLGGRRGPNSHFVLPLPSTKGTSPTSPNSVSAATSVSQVDGCECLPLGDERLKQFDQKIVDLIMSEIMDCKSQVLWDDIAGLEFQKKALQEVVILPMLRPDLFTGLRGPPKGLLLFGPPGTGKTLIGKCVASQSKSTFFSISASSLTSKWVGEGEKMVRALFAVARVHQPAVIFIDEVDSLLTQRSETEHESSRRIKTEFLVQLDGVTTCADERLLFIGATNRQQKHSLNEANFRQIADQSDGYSGADMASLCREAAMGPIRSLTLEAIQNISPDEVRPVELEDFRAAFGQVRASVSTGDLEHYLKWNKQYGSFDAG</sequence>
<evidence type="ECO:0000259" key="5">
    <source>
        <dbReference type="SMART" id="SM00382"/>
    </source>
</evidence>
<dbReference type="InterPro" id="IPR041569">
    <property type="entry name" value="AAA_lid_3"/>
</dbReference>
<dbReference type="GO" id="GO:0005524">
    <property type="term" value="F:ATP binding"/>
    <property type="evidence" value="ECO:0007669"/>
    <property type="project" value="UniProtKB-KW"/>
</dbReference>
<dbReference type="PANTHER" id="PTHR23074">
    <property type="entry name" value="AAA DOMAIN-CONTAINING"/>
    <property type="match status" value="1"/>
</dbReference>
<dbReference type="Pfam" id="PF17862">
    <property type="entry name" value="AAA_lid_3"/>
    <property type="match status" value="1"/>
</dbReference>
<keyword evidence="7" id="KW-1185">Reference proteome</keyword>
<evidence type="ECO:0000313" key="7">
    <source>
        <dbReference type="Proteomes" id="UP000316759"/>
    </source>
</evidence>
<keyword evidence="3" id="KW-0067">ATP-binding</keyword>
<dbReference type="AlphaFoldDB" id="A0A504Z410"/>
<feature type="compositionally biased region" description="Polar residues" evidence="4">
    <location>
        <begin position="271"/>
        <end position="284"/>
    </location>
</feature>
<gene>
    <name evidence="6" type="ORF">FGIG_03681</name>
</gene>